<dbReference type="InterPro" id="IPR019587">
    <property type="entry name" value="Polyketide_cyclase/dehydratase"/>
</dbReference>
<dbReference type="STRING" id="767452.AVL62_10860"/>
<keyword evidence="2" id="KW-1185">Reference proteome</keyword>
<sequence length="159" mass="17647">MSPQHEVRVQRRVEAPAGAVWEVITDLERAQERLSQVTDLHVITPGPYAIGTGWRETRRMMGASDTQEIWVVDNDPERRTETEARSGNTTYRTVLTLEPLAESDATLLTVHFSASTPDPRALQRLALRVVGPLGLKLTEKALRTELDDIAAAAEGLHAR</sequence>
<reference evidence="1 2" key="1">
    <citation type="submission" date="2015-12" db="EMBL/GenBank/DDBJ databases">
        <title>Serinicoccus chungangenesis strain CD08_5 genome sequencing and assembly.</title>
        <authorList>
            <person name="Chander A.M."/>
            <person name="Kaur G."/>
            <person name="Nair G.R."/>
            <person name="Dhawan D.K."/>
            <person name="Kochhar R.K."/>
            <person name="Mayilraj S."/>
            <person name="Bhadada S.K."/>
        </authorList>
    </citation>
    <scope>NUCLEOTIDE SEQUENCE [LARGE SCALE GENOMIC DNA]</scope>
    <source>
        <strain evidence="1 2">CD08_5</strain>
    </source>
</reference>
<dbReference type="Pfam" id="PF10604">
    <property type="entry name" value="Polyketide_cyc2"/>
    <property type="match status" value="1"/>
</dbReference>
<evidence type="ECO:0000313" key="1">
    <source>
        <dbReference type="EMBL" id="KUG58405.1"/>
    </source>
</evidence>
<dbReference type="SUPFAM" id="SSF55961">
    <property type="entry name" value="Bet v1-like"/>
    <property type="match status" value="1"/>
</dbReference>
<organism evidence="1 2">
    <name type="scientific">Serinicoccus chungangensis</name>
    <dbReference type="NCBI Taxonomy" id="767452"/>
    <lineage>
        <taxon>Bacteria</taxon>
        <taxon>Bacillati</taxon>
        <taxon>Actinomycetota</taxon>
        <taxon>Actinomycetes</taxon>
        <taxon>Micrococcales</taxon>
        <taxon>Ornithinimicrobiaceae</taxon>
        <taxon>Serinicoccus</taxon>
    </lineage>
</organism>
<comment type="caution">
    <text evidence="1">The sequence shown here is derived from an EMBL/GenBank/DDBJ whole genome shotgun (WGS) entry which is preliminary data.</text>
</comment>
<evidence type="ECO:0008006" key="3">
    <source>
        <dbReference type="Google" id="ProtNLM"/>
    </source>
</evidence>
<dbReference type="EMBL" id="LQBL01000003">
    <property type="protein sequence ID" value="KUG58405.1"/>
    <property type="molecule type" value="Genomic_DNA"/>
</dbReference>
<dbReference type="Proteomes" id="UP000054837">
    <property type="component" value="Unassembled WGS sequence"/>
</dbReference>
<dbReference type="OrthoDB" id="4773254at2"/>
<dbReference type="InterPro" id="IPR023393">
    <property type="entry name" value="START-like_dom_sf"/>
</dbReference>
<gene>
    <name evidence="1" type="ORF">AVL62_10860</name>
</gene>
<dbReference type="AlphaFoldDB" id="A0A0W8IEK8"/>
<dbReference type="Gene3D" id="3.30.530.20">
    <property type="match status" value="1"/>
</dbReference>
<dbReference type="RefSeq" id="WP_058890082.1">
    <property type="nucleotide sequence ID" value="NZ_LQBL01000003.1"/>
</dbReference>
<accession>A0A0W8IEK8</accession>
<proteinExistence type="predicted"/>
<name>A0A0W8IEK8_9MICO</name>
<evidence type="ECO:0000313" key="2">
    <source>
        <dbReference type="Proteomes" id="UP000054837"/>
    </source>
</evidence>
<protein>
    <recommendedName>
        <fullName evidence="3">Carbon monoxide dehydrogenase</fullName>
    </recommendedName>
</protein>